<comment type="similarity">
    <text evidence="1">Belongs to the FPG family.</text>
</comment>
<dbReference type="CDD" id="cd08971">
    <property type="entry name" value="AcNei2_N"/>
    <property type="match status" value="1"/>
</dbReference>
<keyword evidence="7" id="KW-0862">Zinc</keyword>
<keyword evidence="4" id="KW-0227">DNA damage</keyword>
<dbReference type="Proteomes" id="UP000192775">
    <property type="component" value="Chromosome"/>
</dbReference>
<dbReference type="Gene3D" id="3.20.190.10">
    <property type="entry name" value="MutM-like, N-terminal"/>
    <property type="match status" value="1"/>
</dbReference>
<evidence type="ECO:0000256" key="3">
    <source>
        <dbReference type="ARBA" id="ARBA00022723"/>
    </source>
</evidence>
<keyword evidence="8" id="KW-0238">DNA-binding</keyword>
<keyword evidence="14" id="KW-1185">Reference proteome</keyword>
<name>A0A1X9LHF9_9MICO</name>
<dbReference type="EMBL" id="CP020715">
    <property type="protein sequence ID" value="ARJ04567.1"/>
    <property type="molecule type" value="Genomic_DNA"/>
</dbReference>
<evidence type="ECO:0000256" key="4">
    <source>
        <dbReference type="ARBA" id="ARBA00022763"/>
    </source>
</evidence>
<keyword evidence="5" id="KW-0863">Zinc-finger</keyword>
<evidence type="ECO:0000256" key="8">
    <source>
        <dbReference type="ARBA" id="ARBA00023125"/>
    </source>
</evidence>
<dbReference type="InterPro" id="IPR012319">
    <property type="entry name" value="FPG_cat"/>
</dbReference>
<evidence type="ECO:0000256" key="11">
    <source>
        <dbReference type="ARBA" id="ARBA00023268"/>
    </source>
</evidence>
<dbReference type="PROSITE" id="PS51068">
    <property type="entry name" value="FPG_CAT"/>
    <property type="match status" value="1"/>
</dbReference>
<evidence type="ECO:0000256" key="2">
    <source>
        <dbReference type="ARBA" id="ARBA00012720"/>
    </source>
</evidence>
<dbReference type="InterPro" id="IPR000214">
    <property type="entry name" value="Znf_DNA_glyclase/AP_lyase"/>
</dbReference>
<evidence type="ECO:0000256" key="9">
    <source>
        <dbReference type="ARBA" id="ARBA00023204"/>
    </source>
</evidence>
<dbReference type="Gene3D" id="1.10.8.50">
    <property type="match status" value="1"/>
</dbReference>
<dbReference type="GO" id="GO:0140078">
    <property type="term" value="F:class I DNA-(apurinic or apyrimidinic site) endonuclease activity"/>
    <property type="evidence" value="ECO:0007669"/>
    <property type="project" value="UniProtKB-EC"/>
</dbReference>
<dbReference type="InterPro" id="IPR044090">
    <property type="entry name" value="Nei2_N"/>
</dbReference>
<dbReference type="PANTHER" id="PTHR42697">
    <property type="entry name" value="ENDONUCLEASE 8"/>
    <property type="match status" value="1"/>
</dbReference>
<dbReference type="GO" id="GO:0000703">
    <property type="term" value="F:oxidized pyrimidine nucleobase lesion DNA N-glycosylase activity"/>
    <property type="evidence" value="ECO:0007669"/>
    <property type="project" value="TreeGrafter"/>
</dbReference>
<keyword evidence="11" id="KW-0511">Multifunctional enzyme</keyword>
<dbReference type="KEGG" id="cphy:B5808_04520"/>
<accession>A0A1X9LHF9</accession>
<dbReference type="InterPro" id="IPR010979">
    <property type="entry name" value="Ribosomal_uS13-like_H2TH"/>
</dbReference>
<dbReference type="STRING" id="1619308.B5808_04520"/>
<evidence type="ECO:0000313" key="14">
    <source>
        <dbReference type="Proteomes" id="UP000192775"/>
    </source>
</evidence>
<evidence type="ECO:0000256" key="12">
    <source>
        <dbReference type="ARBA" id="ARBA00023295"/>
    </source>
</evidence>
<dbReference type="GO" id="GO:0006284">
    <property type="term" value="P:base-excision repair"/>
    <property type="evidence" value="ECO:0007669"/>
    <property type="project" value="InterPro"/>
</dbReference>
<dbReference type="Pfam" id="PF01149">
    <property type="entry name" value="Fapy_DNA_glyco"/>
    <property type="match status" value="1"/>
</dbReference>
<evidence type="ECO:0000256" key="10">
    <source>
        <dbReference type="ARBA" id="ARBA00023239"/>
    </source>
</evidence>
<proteinExistence type="inferred from homology"/>
<keyword evidence="10" id="KW-0456">Lyase</keyword>
<evidence type="ECO:0000256" key="5">
    <source>
        <dbReference type="ARBA" id="ARBA00022771"/>
    </source>
</evidence>
<reference evidence="13 14" key="1">
    <citation type="submission" date="2017-04" db="EMBL/GenBank/DDBJ databases">
        <authorList>
            <person name="Afonso C.L."/>
            <person name="Miller P.J."/>
            <person name="Scott M.A."/>
            <person name="Spackman E."/>
            <person name="Goraichik I."/>
            <person name="Dimitrov K.M."/>
            <person name="Suarez D.L."/>
            <person name="Swayne D.E."/>
        </authorList>
    </citation>
    <scope>NUCLEOTIDE SEQUENCE [LARGE SCALE GENOMIC DNA]</scope>
    <source>
        <strain evidence="14">XA(T)</strain>
    </source>
</reference>
<dbReference type="PROSITE" id="PS51066">
    <property type="entry name" value="ZF_FPG_2"/>
    <property type="match status" value="1"/>
</dbReference>
<dbReference type="EC" id="4.2.99.18" evidence="2"/>
<keyword evidence="6" id="KW-0378">Hydrolase</keyword>
<dbReference type="SUPFAM" id="SSF46946">
    <property type="entry name" value="S13-like H2TH domain"/>
    <property type="match status" value="1"/>
</dbReference>
<keyword evidence="3" id="KW-0479">Metal-binding</keyword>
<sequence length="259" mass="29169">MPEGDTVYRTAVHLDQALSGRPLTVSDIRVPTFATVDLVGQTVDEVVSRGKHLLTRVGDVSIHTHLKMEGSWHIYKHGTKWRRPAYAARIVLENADWVTVGFDLGIVEVVPRDREDDVVGHLGPDLLGRDWDEGEALLRLSSDPARPVVVALLDQRNLAGLGNELANEVCFLRGIDPHRPIGEVPDLAGVVKLAQRVILANRDRVDRTFTGDTRPGMQDWVYGREGRPCRRCRTRIRHDQTGANELQLRDTYWCPHCQR</sequence>
<dbReference type="RefSeq" id="WP_085018708.1">
    <property type="nucleotide sequence ID" value="NZ_BMHD01000001.1"/>
</dbReference>
<protein>
    <recommendedName>
        <fullName evidence="2">DNA-(apurinic or apyrimidinic site) lyase</fullName>
        <ecNumber evidence="2">4.2.99.18</ecNumber>
    </recommendedName>
</protein>
<evidence type="ECO:0000256" key="1">
    <source>
        <dbReference type="ARBA" id="ARBA00009409"/>
    </source>
</evidence>
<dbReference type="GO" id="GO:0008270">
    <property type="term" value="F:zinc ion binding"/>
    <property type="evidence" value="ECO:0007669"/>
    <property type="project" value="UniProtKB-KW"/>
</dbReference>
<dbReference type="AlphaFoldDB" id="A0A1X9LHF9"/>
<dbReference type="PANTHER" id="PTHR42697:SF1">
    <property type="entry name" value="ENDONUCLEASE 8"/>
    <property type="match status" value="1"/>
</dbReference>
<dbReference type="InterPro" id="IPR035937">
    <property type="entry name" value="FPG_N"/>
</dbReference>
<keyword evidence="9" id="KW-0234">DNA repair</keyword>
<dbReference type="SUPFAM" id="SSF57716">
    <property type="entry name" value="Glucocorticoid receptor-like (DNA-binding domain)"/>
    <property type="match status" value="1"/>
</dbReference>
<organism evidence="13 14">
    <name type="scientific">Cnuibacter physcomitrellae</name>
    <dbReference type="NCBI Taxonomy" id="1619308"/>
    <lineage>
        <taxon>Bacteria</taxon>
        <taxon>Bacillati</taxon>
        <taxon>Actinomycetota</taxon>
        <taxon>Actinomycetes</taxon>
        <taxon>Micrococcales</taxon>
        <taxon>Microbacteriaceae</taxon>
        <taxon>Cnuibacter</taxon>
    </lineage>
</organism>
<dbReference type="GO" id="GO:0003684">
    <property type="term" value="F:damaged DNA binding"/>
    <property type="evidence" value="ECO:0007669"/>
    <property type="project" value="InterPro"/>
</dbReference>
<keyword evidence="12" id="KW-0326">Glycosidase</keyword>
<dbReference type="SUPFAM" id="SSF81624">
    <property type="entry name" value="N-terminal domain of MutM-like DNA repair proteins"/>
    <property type="match status" value="1"/>
</dbReference>
<gene>
    <name evidence="13" type="ORF">B5808_04520</name>
</gene>
<dbReference type="InterPro" id="IPR015886">
    <property type="entry name" value="H2TH_FPG"/>
</dbReference>
<evidence type="ECO:0000256" key="6">
    <source>
        <dbReference type="ARBA" id="ARBA00022801"/>
    </source>
</evidence>
<dbReference type="SMART" id="SM01232">
    <property type="entry name" value="H2TH"/>
    <property type="match status" value="1"/>
</dbReference>
<evidence type="ECO:0000256" key="7">
    <source>
        <dbReference type="ARBA" id="ARBA00022833"/>
    </source>
</evidence>
<dbReference type="SMART" id="SM00898">
    <property type="entry name" value="Fapy_DNA_glyco"/>
    <property type="match status" value="1"/>
</dbReference>
<evidence type="ECO:0000313" key="13">
    <source>
        <dbReference type="EMBL" id="ARJ04567.1"/>
    </source>
</evidence>